<dbReference type="EMBL" id="JADCNM010000002">
    <property type="protein sequence ID" value="KAG0493225.1"/>
    <property type="molecule type" value="Genomic_DNA"/>
</dbReference>
<dbReference type="Proteomes" id="UP000639772">
    <property type="component" value="Unassembled WGS sequence"/>
</dbReference>
<gene>
    <name evidence="2" type="ORF">HPP92_004219</name>
</gene>
<keyword evidence="1" id="KW-1133">Transmembrane helix</keyword>
<name>A0A835VDS1_VANPL</name>
<proteinExistence type="predicted"/>
<sequence length="99" mass="10829">MVEARRRKQASAVRVGTAGVACWSRRSHPQKQAGRLMHSDRNGAMFIGLVTGTLLAISLVCDSSMRTKVWLFVLDVANELPFFSVNQSSEQTSGICAQC</sequence>
<keyword evidence="1" id="KW-0472">Membrane</keyword>
<comment type="caution">
    <text evidence="2">The sequence shown here is derived from an EMBL/GenBank/DDBJ whole genome shotgun (WGS) entry which is preliminary data.</text>
</comment>
<reference evidence="2 3" key="1">
    <citation type="journal article" date="2020" name="Nat. Food">
        <title>A phased Vanilla planifolia genome enables genetic improvement of flavour and production.</title>
        <authorList>
            <person name="Hasing T."/>
            <person name="Tang H."/>
            <person name="Brym M."/>
            <person name="Khazi F."/>
            <person name="Huang T."/>
            <person name="Chambers A.H."/>
        </authorList>
    </citation>
    <scope>NUCLEOTIDE SEQUENCE [LARGE SCALE GENOMIC DNA]</scope>
    <source>
        <tissue evidence="2">Leaf</tissue>
    </source>
</reference>
<keyword evidence="1" id="KW-0812">Transmembrane</keyword>
<organism evidence="2 3">
    <name type="scientific">Vanilla planifolia</name>
    <name type="common">Vanilla</name>
    <dbReference type="NCBI Taxonomy" id="51239"/>
    <lineage>
        <taxon>Eukaryota</taxon>
        <taxon>Viridiplantae</taxon>
        <taxon>Streptophyta</taxon>
        <taxon>Embryophyta</taxon>
        <taxon>Tracheophyta</taxon>
        <taxon>Spermatophyta</taxon>
        <taxon>Magnoliopsida</taxon>
        <taxon>Liliopsida</taxon>
        <taxon>Asparagales</taxon>
        <taxon>Orchidaceae</taxon>
        <taxon>Vanilloideae</taxon>
        <taxon>Vanilleae</taxon>
        <taxon>Vanilla</taxon>
    </lineage>
</organism>
<evidence type="ECO:0000256" key="1">
    <source>
        <dbReference type="SAM" id="Phobius"/>
    </source>
</evidence>
<evidence type="ECO:0000313" key="3">
    <source>
        <dbReference type="Proteomes" id="UP000639772"/>
    </source>
</evidence>
<evidence type="ECO:0000313" key="2">
    <source>
        <dbReference type="EMBL" id="KAG0493225.1"/>
    </source>
</evidence>
<feature type="transmembrane region" description="Helical" evidence="1">
    <location>
        <begin position="43"/>
        <end position="61"/>
    </location>
</feature>
<accession>A0A835VDS1</accession>
<dbReference type="AlphaFoldDB" id="A0A835VDS1"/>
<protein>
    <submittedName>
        <fullName evidence="2">Uncharacterized protein</fullName>
    </submittedName>
</protein>